<comment type="caution">
    <text evidence="1">The sequence shown here is derived from an EMBL/GenBank/DDBJ whole genome shotgun (WGS) entry which is preliminary data.</text>
</comment>
<dbReference type="Pfam" id="PF04724">
    <property type="entry name" value="Glyco_transf_17"/>
    <property type="match status" value="1"/>
</dbReference>
<protein>
    <submittedName>
        <fullName evidence="1">Glycosyl transferase, family 17</fullName>
    </submittedName>
</protein>
<name>A0AAN8ZPB3_9MAGN</name>
<evidence type="ECO:0000313" key="2">
    <source>
        <dbReference type="Proteomes" id="UP001370490"/>
    </source>
</evidence>
<sequence length="101" mass="11114">MLVLLVHSLNFVESNATFTGIPKPSIFTSNRDCFKFAEGRIENRVLPIPGSRLKSLKNSFHLEAEHRISMNGLPCRAGIGALMEMGLGEEGDVLSIEKISK</sequence>
<dbReference type="InterPro" id="IPR006813">
    <property type="entry name" value="Glyco_trans_17"/>
</dbReference>
<gene>
    <name evidence="1" type="ORF">RJ641_027065</name>
</gene>
<organism evidence="1 2">
    <name type="scientific">Dillenia turbinata</name>
    <dbReference type="NCBI Taxonomy" id="194707"/>
    <lineage>
        <taxon>Eukaryota</taxon>
        <taxon>Viridiplantae</taxon>
        <taxon>Streptophyta</taxon>
        <taxon>Embryophyta</taxon>
        <taxon>Tracheophyta</taxon>
        <taxon>Spermatophyta</taxon>
        <taxon>Magnoliopsida</taxon>
        <taxon>eudicotyledons</taxon>
        <taxon>Gunneridae</taxon>
        <taxon>Pentapetalae</taxon>
        <taxon>Dilleniales</taxon>
        <taxon>Dilleniaceae</taxon>
        <taxon>Dillenia</taxon>
    </lineage>
</organism>
<dbReference type="Proteomes" id="UP001370490">
    <property type="component" value="Unassembled WGS sequence"/>
</dbReference>
<keyword evidence="1" id="KW-0808">Transferase</keyword>
<dbReference type="AlphaFoldDB" id="A0AAN8ZPB3"/>
<proteinExistence type="predicted"/>
<dbReference type="GO" id="GO:0003830">
    <property type="term" value="F:beta-1,4-mannosylglycoprotein 4-beta-N-acetylglucosaminyltransferase activity"/>
    <property type="evidence" value="ECO:0007669"/>
    <property type="project" value="InterPro"/>
</dbReference>
<reference evidence="1 2" key="1">
    <citation type="submission" date="2023-12" db="EMBL/GenBank/DDBJ databases">
        <title>A high-quality genome assembly for Dillenia turbinata (Dilleniales).</title>
        <authorList>
            <person name="Chanderbali A."/>
        </authorList>
    </citation>
    <scope>NUCLEOTIDE SEQUENCE [LARGE SCALE GENOMIC DNA]</scope>
    <source>
        <strain evidence="1">LSX21</strain>
        <tissue evidence="1">Leaf</tissue>
    </source>
</reference>
<keyword evidence="2" id="KW-1185">Reference proteome</keyword>
<dbReference type="GO" id="GO:0016020">
    <property type="term" value="C:membrane"/>
    <property type="evidence" value="ECO:0007669"/>
    <property type="project" value="InterPro"/>
</dbReference>
<dbReference type="EMBL" id="JBAMMX010000004">
    <property type="protein sequence ID" value="KAK6941688.1"/>
    <property type="molecule type" value="Genomic_DNA"/>
</dbReference>
<accession>A0AAN8ZPB3</accession>
<evidence type="ECO:0000313" key="1">
    <source>
        <dbReference type="EMBL" id="KAK6941688.1"/>
    </source>
</evidence>